<dbReference type="PANTHER" id="PTHR13814">
    <property type="entry name" value="FETUIN"/>
    <property type="match status" value="1"/>
</dbReference>
<dbReference type="InterPro" id="IPR050735">
    <property type="entry name" value="Kininogen_Fetuin_HRG"/>
</dbReference>
<evidence type="ECO:0000256" key="4">
    <source>
        <dbReference type="SAM" id="MobiDB-lite"/>
    </source>
</evidence>
<dbReference type="InterPro" id="IPR000010">
    <property type="entry name" value="Cystatin_dom"/>
</dbReference>
<evidence type="ECO:0000259" key="5">
    <source>
        <dbReference type="SMART" id="SM00043"/>
    </source>
</evidence>
<feature type="region of interest" description="Disordered" evidence="4">
    <location>
        <begin position="37"/>
        <end position="58"/>
    </location>
</feature>
<feature type="region of interest" description="Disordered" evidence="4">
    <location>
        <begin position="433"/>
        <end position="453"/>
    </location>
</feature>
<feature type="domain" description="Cystatin" evidence="5">
    <location>
        <begin position="915"/>
        <end position="1004"/>
    </location>
</feature>
<feature type="domain" description="Cystatin" evidence="5">
    <location>
        <begin position="344"/>
        <end position="433"/>
    </location>
</feature>
<dbReference type="Gene3D" id="3.10.450.10">
    <property type="match status" value="9"/>
</dbReference>
<comment type="caution">
    <text evidence="6">The sequence shown here is derived from an EMBL/GenBank/DDBJ whole genome shotgun (WGS) entry which is preliminary data.</text>
</comment>
<evidence type="ECO:0000256" key="1">
    <source>
        <dbReference type="ARBA" id="ARBA00022729"/>
    </source>
</evidence>
<dbReference type="CDD" id="cd00042">
    <property type="entry name" value="CY"/>
    <property type="match status" value="9"/>
</dbReference>
<accession>A0A922M1U1</accession>
<dbReference type="InterPro" id="IPR046350">
    <property type="entry name" value="Cystatin_sf"/>
</dbReference>
<dbReference type="PANTHER" id="PTHR13814:SF16">
    <property type="entry name" value="CYSTATIN"/>
    <property type="match status" value="1"/>
</dbReference>
<dbReference type="AlphaFoldDB" id="A0A922M1U1"/>
<keyword evidence="2" id="KW-1015">Disulfide bond</keyword>
<feature type="domain" description="Cystatin" evidence="5">
    <location>
        <begin position="245"/>
        <end position="334"/>
    </location>
</feature>
<evidence type="ECO:0000313" key="6">
    <source>
        <dbReference type="EMBL" id="KAH9628290.1"/>
    </source>
</evidence>
<dbReference type="EMBL" id="JACEFF010000920">
    <property type="protein sequence ID" value="KAH9628290.1"/>
    <property type="molecule type" value="Genomic_DNA"/>
</dbReference>
<dbReference type="Proteomes" id="UP000814243">
    <property type="component" value="Unassembled WGS sequence"/>
</dbReference>
<protein>
    <recommendedName>
        <fullName evidence="5">Cystatin domain-containing protein</fullName>
    </recommendedName>
</protein>
<feature type="domain" description="Cystatin" evidence="5">
    <location>
        <begin position="146"/>
        <end position="235"/>
    </location>
</feature>
<feature type="domain" description="Cystatin" evidence="5">
    <location>
        <begin position="47"/>
        <end position="136"/>
    </location>
</feature>
<feature type="region of interest" description="Disordered" evidence="4">
    <location>
        <begin position="510"/>
        <end position="530"/>
    </location>
</feature>
<dbReference type="GO" id="GO:0004869">
    <property type="term" value="F:cysteine-type endopeptidase inhibitor activity"/>
    <property type="evidence" value="ECO:0007669"/>
    <property type="project" value="InterPro"/>
</dbReference>
<proteinExistence type="predicted"/>
<feature type="domain" description="Cystatin" evidence="5">
    <location>
        <begin position="618"/>
        <end position="707"/>
    </location>
</feature>
<feature type="region of interest" description="Disordered" evidence="4">
    <location>
        <begin position="334"/>
        <end position="354"/>
    </location>
</feature>
<feature type="region of interest" description="Disordered" evidence="4">
    <location>
        <begin position="706"/>
        <end position="728"/>
    </location>
</feature>
<organism evidence="6 7">
    <name type="scientific">Spodoptera exigua</name>
    <name type="common">Beet armyworm</name>
    <name type="synonym">Noctua fulgens</name>
    <dbReference type="NCBI Taxonomy" id="7107"/>
    <lineage>
        <taxon>Eukaryota</taxon>
        <taxon>Metazoa</taxon>
        <taxon>Ecdysozoa</taxon>
        <taxon>Arthropoda</taxon>
        <taxon>Hexapoda</taxon>
        <taxon>Insecta</taxon>
        <taxon>Pterygota</taxon>
        <taxon>Neoptera</taxon>
        <taxon>Endopterygota</taxon>
        <taxon>Lepidoptera</taxon>
        <taxon>Glossata</taxon>
        <taxon>Ditrysia</taxon>
        <taxon>Noctuoidea</taxon>
        <taxon>Noctuidae</taxon>
        <taxon>Amphipyrinae</taxon>
        <taxon>Spodoptera</taxon>
    </lineage>
</organism>
<keyword evidence="3" id="KW-0325">Glycoprotein</keyword>
<feature type="compositionally biased region" description="Basic and acidic residues" evidence="4">
    <location>
        <begin position="909"/>
        <end position="927"/>
    </location>
</feature>
<keyword evidence="1" id="KW-0732">Signal</keyword>
<dbReference type="Pfam" id="PF00031">
    <property type="entry name" value="Cystatin"/>
    <property type="match status" value="9"/>
</dbReference>
<feature type="region of interest" description="Disordered" evidence="4">
    <location>
        <begin position="807"/>
        <end position="826"/>
    </location>
</feature>
<dbReference type="SUPFAM" id="SSF54403">
    <property type="entry name" value="Cystatin/monellin"/>
    <property type="match status" value="9"/>
</dbReference>
<dbReference type="GO" id="GO:0005576">
    <property type="term" value="C:extracellular region"/>
    <property type="evidence" value="ECO:0007669"/>
    <property type="project" value="TreeGrafter"/>
</dbReference>
<name>A0A922M1U1_SPOEX</name>
<reference evidence="6" key="1">
    <citation type="journal article" date="2021" name="G3 (Bethesda)">
        <title>Genome and transcriptome analysis of the beet armyworm Spodoptera exigua reveals targets for pest control. .</title>
        <authorList>
            <person name="Simon S."/>
            <person name="Breeschoten T."/>
            <person name="Jansen H.J."/>
            <person name="Dirks R.P."/>
            <person name="Schranz M.E."/>
            <person name="Ros V.I.D."/>
        </authorList>
    </citation>
    <scope>NUCLEOTIDE SEQUENCE</scope>
    <source>
        <strain evidence="6">TB_SE_WUR_2020</strain>
    </source>
</reference>
<evidence type="ECO:0000256" key="3">
    <source>
        <dbReference type="ARBA" id="ARBA00023180"/>
    </source>
</evidence>
<feature type="region of interest" description="Disordered" evidence="4">
    <location>
        <begin position="608"/>
        <end position="630"/>
    </location>
</feature>
<sequence>MTRIDFVISGSQDVNKCHSEIWEQAWINKKDIKVSCGNGDQRSKRETLAGGLTEQDPQDPKYRALAEESLAKFIAETGTIQPLQVVRVEKVTTQVVAGKMTRIDFVISGSQDVNKCHSEIWEQAWINKKDIKVSCGNGDQRSKRETLAGGLTEQDPNDPTYRALAEESLAKFIAETGTIQPLQVVRVEKVTTQVVAGKMTRIDFVISGSQDVNKCHSEIWEQAWINKRILRFLVVMVIKEAKRETLAGGLTEQDPNDPTYRALAEESLAKFIAETGTIQPLQVVRVEKVTTQVVAGKMTRIDFVISGSQDVNKCHSEIWEQAWINKKDIKVSCGNGDQRSKRETLAGGLTEQDPNDPTYRALAEESLAKFIAESGTIQPLQVVRVEKVTTQVVAGKMTRIDFVISGSQDVNKCHSEIWEQAWINKKDIKVSCGNGDQRSKRETLAGGLTEQDPQDPKYRALAEESLAKFIAETGTIQPLQVGSQDVNKCHSEIWEQAWINKKDIKVSCGNGDQRSKRETLAGGLTEQDPNDPTYRALAEESLAKFIAETGTIQPLQVVRVEKVTTQVVAGKITRIDFVISGSQDVNKCHSEIWEQAWINKKDIKVSCGNGDQRSKRESMAGGLTEQDPHDPKYRALAEESLAKFIAESGTIQPLQVVRVEKVTTQVVAGKMTRIDFVISGSQDVNKCHSEIWEQAWINKKDIKVSCGNGGQRSKRGTLAGGLTEQDPQDPKYRALAEESLAKFIAETGTIQPLQVVRVEKVTTQVVAGKMTRIDFVISGSQDVNKCHSEIWEQAWINKKDIKVSCGNGDQRSKRETLAGGLTEQDPNDPTYRALAEESLAKFIAESGTIQPLQVVRVEKVTTQVVAGIMTRIDFVISGSQDVNRCHSEIWEQAWINKKDIKVSCGNGDQRSKRESMAGGLTEHDPNDPKYRALAEESLAKFIAESGTIQPLQVVRVEKVTTQVVAGKMTRIDFVISGSQDVNKCHSEIWEQAWINKKDIKVSCGNGDQRSKKRDIGGWFDGTRSTRPKI</sequence>
<feature type="region of interest" description="Disordered" evidence="4">
    <location>
        <begin position="904"/>
        <end position="927"/>
    </location>
</feature>
<feature type="domain" description="Cystatin" evidence="5">
    <location>
        <begin position="816"/>
        <end position="905"/>
    </location>
</feature>
<evidence type="ECO:0000256" key="2">
    <source>
        <dbReference type="ARBA" id="ARBA00023157"/>
    </source>
</evidence>
<feature type="domain" description="Cystatin" evidence="5">
    <location>
        <begin position="717"/>
        <end position="806"/>
    </location>
</feature>
<dbReference type="SMART" id="SM00043">
    <property type="entry name" value="CY"/>
    <property type="match status" value="9"/>
</dbReference>
<gene>
    <name evidence="6" type="ORF">HF086_017365</name>
</gene>
<evidence type="ECO:0000313" key="7">
    <source>
        <dbReference type="Proteomes" id="UP000814243"/>
    </source>
</evidence>
<feature type="domain" description="Cystatin" evidence="5">
    <location>
        <begin position="519"/>
        <end position="608"/>
    </location>
</feature>